<reference evidence="3" key="1">
    <citation type="journal article" date="2019" name="Int. J. Syst. Evol. Microbiol.">
        <title>The Global Catalogue of Microorganisms (GCM) 10K type strain sequencing project: providing services to taxonomists for standard genome sequencing and annotation.</title>
        <authorList>
            <consortium name="The Broad Institute Genomics Platform"/>
            <consortium name="The Broad Institute Genome Sequencing Center for Infectious Disease"/>
            <person name="Wu L."/>
            <person name="Ma J."/>
        </authorList>
    </citation>
    <scope>NUCLEOTIDE SEQUENCE [LARGE SCALE GENOMIC DNA]</scope>
    <source>
        <strain evidence="3">JCM 18514</strain>
    </source>
</reference>
<evidence type="ECO:0000313" key="3">
    <source>
        <dbReference type="Proteomes" id="UP001500200"/>
    </source>
</evidence>
<sequence>MQNKDIVRRSYELFAEGRIAEAAELYAPDAVWTFPGQNALTGEYTGRDAIVNEFLPKLFGISGGTYRATLMDVADGDGHTFALQHSQAERDGQSIDYVLCNVISIEGGLIRTVHTYPWDASAQDAFWRRTLLRKRGPKGHVKGESIVIPVTPEAVFDSLHDAINAPEYEDLAGEWF</sequence>
<dbReference type="EMBL" id="BAABKK010000012">
    <property type="protein sequence ID" value="GAA5194231.1"/>
    <property type="molecule type" value="Genomic_DNA"/>
</dbReference>
<accession>A0ABP9SDF9</accession>
<evidence type="ECO:0000313" key="2">
    <source>
        <dbReference type="EMBL" id="GAA5194231.1"/>
    </source>
</evidence>
<protein>
    <recommendedName>
        <fullName evidence="1">SnoaL-like domain-containing protein</fullName>
    </recommendedName>
</protein>
<dbReference type="InterPro" id="IPR032710">
    <property type="entry name" value="NTF2-like_dom_sf"/>
</dbReference>
<name>A0ABP9SDF9_9MICC</name>
<comment type="caution">
    <text evidence="2">The sequence shown here is derived from an EMBL/GenBank/DDBJ whole genome shotgun (WGS) entry which is preliminary data.</text>
</comment>
<dbReference type="Gene3D" id="3.10.450.50">
    <property type="match status" value="1"/>
</dbReference>
<dbReference type="InterPro" id="IPR037401">
    <property type="entry name" value="SnoaL-like"/>
</dbReference>
<dbReference type="Pfam" id="PF12680">
    <property type="entry name" value="SnoaL_2"/>
    <property type="match status" value="1"/>
</dbReference>
<dbReference type="SUPFAM" id="SSF54427">
    <property type="entry name" value="NTF2-like"/>
    <property type="match status" value="1"/>
</dbReference>
<dbReference type="CDD" id="cd00531">
    <property type="entry name" value="NTF2_like"/>
    <property type="match status" value="1"/>
</dbReference>
<dbReference type="RefSeq" id="WP_345449314.1">
    <property type="nucleotide sequence ID" value="NZ_BAABKK010000012.1"/>
</dbReference>
<dbReference type="Proteomes" id="UP001500200">
    <property type="component" value="Unassembled WGS sequence"/>
</dbReference>
<gene>
    <name evidence="2" type="ORF">GCM10023346_21160</name>
</gene>
<evidence type="ECO:0000259" key="1">
    <source>
        <dbReference type="Pfam" id="PF12680"/>
    </source>
</evidence>
<feature type="domain" description="SnoaL-like" evidence="1">
    <location>
        <begin position="7"/>
        <end position="111"/>
    </location>
</feature>
<organism evidence="2 3">
    <name type="scientific">Arthrobacter gyeryongensis</name>
    <dbReference type="NCBI Taxonomy" id="1650592"/>
    <lineage>
        <taxon>Bacteria</taxon>
        <taxon>Bacillati</taxon>
        <taxon>Actinomycetota</taxon>
        <taxon>Actinomycetes</taxon>
        <taxon>Micrococcales</taxon>
        <taxon>Micrococcaceae</taxon>
        <taxon>Arthrobacter</taxon>
    </lineage>
</organism>
<proteinExistence type="predicted"/>
<keyword evidence="3" id="KW-1185">Reference proteome</keyword>